<dbReference type="GO" id="GO:0017168">
    <property type="term" value="F:5-oxoprolinase (ATP-hydrolyzing) activity"/>
    <property type="evidence" value="ECO:0007669"/>
    <property type="project" value="TreeGrafter"/>
</dbReference>
<reference evidence="2 3" key="1">
    <citation type="submission" date="2017-07" db="EMBL/GenBank/DDBJ databases">
        <title>Genome Sequence of Sulfitobacter pseudonitzschiae Strain SMR1 Isolated from a culture of the Diatom Skeletonema marinoi.</title>
        <authorList>
            <person name="Topel M."/>
            <person name="Pinder M.I.M."/>
            <person name="Johansson O.N."/>
            <person name="Kourtchenko O."/>
            <person name="Godhe A."/>
            <person name="Clarke A.K."/>
        </authorList>
    </citation>
    <scope>NUCLEOTIDE SEQUENCE [LARGE SCALE GENOMIC DNA]</scope>
    <source>
        <strain evidence="2 3">SMR1</strain>
        <plasmid evidence="2 3">pSMR1-6</plasmid>
    </source>
</reference>
<dbReference type="AlphaFoldDB" id="A0A221K9E1"/>
<evidence type="ECO:0000313" key="3">
    <source>
        <dbReference type="Proteomes" id="UP000199754"/>
    </source>
</evidence>
<dbReference type="Pfam" id="PF02538">
    <property type="entry name" value="Hydantoinase_B"/>
    <property type="match status" value="1"/>
</dbReference>
<dbReference type="GO" id="GO:0005829">
    <property type="term" value="C:cytosol"/>
    <property type="evidence" value="ECO:0007669"/>
    <property type="project" value="TreeGrafter"/>
</dbReference>
<accession>A0A221K9E1</accession>
<dbReference type="PANTHER" id="PTHR11365">
    <property type="entry name" value="5-OXOPROLINASE RELATED"/>
    <property type="match status" value="1"/>
</dbReference>
<name>A0A221K9E1_9RHOB</name>
<keyword evidence="2" id="KW-0614">Plasmid</keyword>
<dbReference type="InterPro" id="IPR045079">
    <property type="entry name" value="Oxoprolinase-like"/>
</dbReference>
<keyword evidence="3" id="KW-1185">Reference proteome</keyword>
<geneLocation type="plasmid" evidence="2 3">
    <name>pSMR1-6</name>
</geneLocation>
<proteinExistence type="predicted"/>
<dbReference type="KEGG" id="spse:SULPSESMR1_03581"/>
<gene>
    <name evidence="2" type="primary">apc4</name>
    <name evidence="2" type="ORF">SULPSESMR1_03581</name>
</gene>
<sequence>MTARTTDPFLLEILRNAFDTIAEEITITIIRTAYSQIVRDSLDFSTALCDAKGRTLAQGVCTPMHLGAFHDALTNMIEEAGDDLHPDDIFIMNDPYAAVGQHLPDIYVVKPIYYQNVLRGWSATLAHHSDVGGIVAGSNALGATEIWQEGLRLPVLKLFDKGKRNDTLWKMIALNVRTPDMVLGDLQAQIAACATGARGLQQLYERYGVEVMETAIDDLNSYACRLAEAEISDLPDGTYRFTDHIDGIGEMPEPITLEVAVTIDGARAVVDWTGSSPQVAGGINSTLPFTKACAYAALRSLMRADVPNCHGFTEAIEVRAPAGTVVNPVSPGPCGARGITGYRMIDCLFGALANAAPDRVTADGSGGSTLPTIAGRKDGAIFVFCETAMGTWGASLQSDGQEGVPHIGANQSNVPIEMIERTYPIRIEHYGFVPDTGGPGRRRGGLAIRRDYRVLVDGATLNVRSDKRDHPPHGLMGGSPGQPSMNHLISGERTRALPVLLREPVAMNAGDVFSHVMASGGGYGMAWEREPERVLADAILDKISVNAARRDFGVVITEGPEGLSIDERATRIARGGEAA</sequence>
<dbReference type="OrthoDB" id="9761586at2"/>
<protein>
    <submittedName>
        <fullName evidence="2">Acetophenone carboxylase delta subunit</fullName>
        <ecNumber evidence="2">6.4.1.8</ecNumber>
    </submittedName>
</protein>
<feature type="domain" description="Hydantoinase B/oxoprolinase" evidence="1">
    <location>
        <begin position="7"/>
        <end position="524"/>
    </location>
</feature>
<dbReference type="GO" id="GO:0016874">
    <property type="term" value="F:ligase activity"/>
    <property type="evidence" value="ECO:0007669"/>
    <property type="project" value="UniProtKB-KW"/>
</dbReference>
<dbReference type="GO" id="GO:0006749">
    <property type="term" value="P:glutathione metabolic process"/>
    <property type="evidence" value="ECO:0007669"/>
    <property type="project" value="TreeGrafter"/>
</dbReference>
<dbReference type="EMBL" id="CP022421">
    <property type="protein sequence ID" value="ASM75624.1"/>
    <property type="molecule type" value="Genomic_DNA"/>
</dbReference>
<dbReference type="Proteomes" id="UP000199754">
    <property type="component" value="Plasmid pSMR1-6"/>
</dbReference>
<dbReference type="PANTHER" id="PTHR11365:SF23">
    <property type="entry name" value="HYPOTHETICAL 5-OXOPROLINASE (EUROFUNG)-RELATED"/>
    <property type="match status" value="1"/>
</dbReference>
<dbReference type="RefSeq" id="WP_089423572.1">
    <property type="nucleotide sequence ID" value="NZ_CP022421.1"/>
</dbReference>
<dbReference type="EC" id="6.4.1.8" evidence="2"/>
<evidence type="ECO:0000259" key="1">
    <source>
        <dbReference type="Pfam" id="PF02538"/>
    </source>
</evidence>
<evidence type="ECO:0000313" key="2">
    <source>
        <dbReference type="EMBL" id="ASM75624.1"/>
    </source>
</evidence>
<keyword evidence="2" id="KW-0436">Ligase</keyword>
<dbReference type="InterPro" id="IPR003692">
    <property type="entry name" value="Hydantoinase_B"/>
</dbReference>
<organism evidence="2 3">
    <name type="scientific">Pseudosulfitobacter pseudonitzschiae</name>
    <dbReference type="NCBI Taxonomy" id="1402135"/>
    <lineage>
        <taxon>Bacteria</taxon>
        <taxon>Pseudomonadati</taxon>
        <taxon>Pseudomonadota</taxon>
        <taxon>Alphaproteobacteria</taxon>
        <taxon>Rhodobacterales</taxon>
        <taxon>Roseobacteraceae</taxon>
        <taxon>Pseudosulfitobacter</taxon>
    </lineage>
</organism>